<reference evidence="14" key="2">
    <citation type="submission" date="2014-07" db="EMBL/GenBank/DDBJ databases">
        <authorList>
            <person name="Hull J."/>
        </authorList>
    </citation>
    <scope>NUCLEOTIDE SEQUENCE</scope>
</reference>
<dbReference type="EMBL" id="GBHO01030365">
    <property type="protein sequence ID" value="JAG13239.1"/>
    <property type="molecule type" value="Transcribed_RNA"/>
</dbReference>
<dbReference type="PANTHER" id="PTHR11644">
    <property type="entry name" value="CYTIDINE DEAMINASE"/>
    <property type="match status" value="1"/>
</dbReference>
<dbReference type="CDD" id="cd01283">
    <property type="entry name" value="cytidine_deaminase"/>
    <property type="match status" value="1"/>
</dbReference>
<feature type="binding site" evidence="11">
    <location>
        <position position="68"/>
    </location>
    <ligand>
        <name>Zn(2+)</name>
        <dbReference type="ChEBI" id="CHEBI:29105"/>
        <note>catalytic</note>
    </ligand>
</feature>
<dbReference type="InterPro" id="IPR002125">
    <property type="entry name" value="CMP_dCMP_dom"/>
</dbReference>
<evidence type="ECO:0000313" key="15">
    <source>
        <dbReference type="EMBL" id="JAG13241.1"/>
    </source>
</evidence>
<feature type="binding site" evidence="11">
    <location>
        <position position="107"/>
    </location>
    <ligand>
        <name>Zn(2+)</name>
        <dbReference type="ChEBI" id="CHEBI:29105"/>
        <note>catalytic</note>
    </ligand>
</feature>
<dbReference type="GO" id="GO:0005829">
    <property type="term" value="C:cytosol"/>
    <property type="evidence" value="ECO:0007669"/>
    <property type="project" value="TreeGrafter"/>
</dbReference>
<evidence type="ECO:0000313" key="18">
    <source>
        <dbReference type="EMBL" id="JAQ08956.1"/>
    </source>
</evidence>
<evidence type="ECO:0000259" key="13">
    <source>
        <dbReference type="PROSITE" id="PS51747"/>
    </source>
</evidence>
<dbReference type="PROSITE" id="PS00903">
    <property type="entry name" value="CYT_DCMP_DEAMINASES_1"/>
    <property type="match status" value="1"/>
</dbReference>
<feature type="binding site" evidence="11">
    <location>
        <position position="104"/>
    </location>
    <ligand>
        <name>Zn(2+)</name>
        <dbReference type="ChEBI" id="CHEBI:29105"/>
        <note>catalytic</note>
    </ligand>
</feature>
<dbReference type="Pfam" id="PF00383">
    <property type="entry name" value="dCMP_cyt_deam_1"/>
    <property type="match status" value="1"/>
</dbReference>
<dbReference type="NCBIfam" id="TIGR01354">
    <property type="entry name" value="cyt_deam_tetra"/>
    <property type="match status" value="1"/>
</dbReference>
<dbReference type="GO" id="GO:0008270">
    <property type="term" value="F:zinc ion binding"/>
    <property type="evidence" value="ECO:0007669"/>
    <property type="project" value="UniProtKB-UniRule"/>
</dbReference>
<dbReference type="InterPro" id="IPR016193">
    <property type="entry name" value="Cytidine_deaminase-like"/>
</dbReference>
<comment type="function">
    <text evidence="2 12">This enzyme scavenges exogenous and endogenous cytidine and 2'-deoxycytidine for UMP synthesis.</text>
</comment>
<dbReference type="PANTHER" id="PTHR11644:SF2">
    <property type="entry name" value="CYTIDINE DEAMINASE"/>
    <property type="match status" value="1"/>
</dbReference>
<feature type="active site" description="Proton donor" evidence="10">
    <location>
        <position position="70"/>
    </location>
</feature>
<dbReference type="EMBL" id="GBHO01030363">
    <property type="protein sequence ID" value="JAG13241.1"/>
    <property type="molecule type" value="Transcribed_RNA"/>
</dbReference>
<evidence type="ECO:0000256" key="1">
    <source>
        <dbReference type="ARBA" id="ARBA00001947"/>
    </source>
</evidence>
<protein>
    <recommendedName>
        <fullName evidence="4 12">Cytidine deaminase</fullName>
        <ecNumber evidence="4 12">3.5.4.5</ecNumber>
    </recommendedName>
    <alternativeName>
        <fullName evidence="8 12">Cytidine aminohydrolase</fullName>
    </alternativeName>
</protein>
<evidence type="ECO:0000256" key="7">
    <source>
        <dbReference type="ARBA" id="ARBA00022833"/>
    </source>
</evidence>
<evidence type="ECO:0000256" key="6">
    <source>
        <dbReference type="ARBA" id="ARBA00022801"/>
    </source>
</evidence>
<dbReference type="PROSITE" id="PS51747">
    <property type="entry name" value="CYT_DCMP_DEAMINASES_2"/>
    <property type="match status" value="1"/>
</dbReference>
<reference evidence="14" key="1">
    <citation type="journal article" date="2014" name="PLoS ONE">
        <title>Transcriptome-Based Identification of ABC Transporters in the Western Tarnished Plant Bug Lygus hesperus.</title>
        <authorList>
            <person name="Hull J.J."/>
            <person name="Chaney K."/>
            <person name="Geib S.M."/>
            <person name="Fabrick J.A."/>
            <person name="Brent C.S."/>
            <person name="Walsh D."/>
            <person name="Lavine L.C."/>
        </authorList>
    </citation>
    <scope>NUCLEOTIDE SEQUENCE</scope>
</reference>
<keyword evidence="7 11" id="KW-0862">Zinc</keyword>
<dbReference type="NCBIfam" id="NF004064">
    <property type="entry name" value="PRK05578.1"/>
    <property type="match status" value="1"/>
</dbReference>
<accession>A0A0A9WZT2</accession>
<reference evidence="17" key="4">
    <citation type="journal article" date="2016" name="Gigascience">
        <title>De novo construction of an expanded transcriptome assembly for the western tarnished plant bug, Lygus hesperus.</title>
        <authorList>
            <person name="Tassone E.E."/>
            <person name="Geib S.M."/>
            <person name="Hall B."/>
            <person name="Fabrick J.A."/>
            <person name="Brent C.S."/>
            <person name="Hull J.J."/>
        </authorList>
    </citation>
    <scope>NUCLEOTIDE SEQUENCE</scope>
</reference>
<dbReference type="EMBL" id="GDHC01018290">
    <property type="protein sequence ID" value="JAQ00339.1"/>
    <property type="molecule type" value="Transcribed_RNA"/>
</dbReference>
<keyword evidence="6 12" id="KW-0378">Hydrolase</keyword>
<dbReference type="Gene3D" id="3.40.140.10">
    <property type="entry name" value="Cytidine Deaminase, domain 2"/>
    <property type="match status" value="1"/>
</dbReference>
<name>A0A0A9WZT2_LYGHE</name>
<evidence type="ECO:0000256" key="3">
    <source>
        <dbReference type="ARBA" id="ARBA00006576"/>
    </source>
</evidence>
<dbReference type="SUPFAM" id="SSF53927">
    <property type="entry name" value="Cytidine deaminase-like"/>
    <property type="match status" value="1"/>
</dbReference>
<organism evidence="14">
    <name type="scientific">Lygus hesperus</name>
    <name type="common">Western plant bug</name>
    <dbReference type="NCBI Taxonomy" id="30085"/>
    <lineage>
        <taxon>Eukaryota</taxon>
        <taxon>Metazoa</taxon>
        <taxon>Ecdysozoa</taxon>
        <taxon>Arthropoda</taxon>
        <taxon>Hexapoda</taxon>
        <taxon>Insecta</taxon>
        <taxon>Pterygota</taxon>
        <taxon>Neoptera</taxon>
        <taxon>Paraneoptera</taxon>
        <taxon>Hemiptera</taxon>
        <taxon>Heteroptera</taxon>
        <taxon>Panheteroptera</taxon>
        <taxon>Cimicomorpha</taxon>
        <taxon>Miridae</taxon>
        <taxon>Mirini</taxon>
        <taxon>Lygus</taxon>
    </lineage>
</organism>
<dbReference type="AlphaFoldDB" id="A0A0A9WZT2"/>
<dbReference type="EC" id="3.5.4.5" evidence="4 12"/>
<dbReference type="FunFam" id="3.40.140.10:FF:000008">
    <property type="entry name" value="Cytidine deaminase"/>
    <property type="match status" value="1"/>
</dbReference>
<evidence type="ECO:0000313" key="16">
    <source>
        <dbReference type="EMBL" id="JAG49408.1"/>
    </source>
</evidence>
<keyword evidence="5 11" id="KW-0479">Metal-binding</keyword>
<dbReference type="InterPro" id="IPR050202">
    <property type="entry name" value="Cyt/Deoxycyt_deaminase"/>
</dbReference>
<dbReference type="GO" id="GO:0004126">
    <property type="term" value="F:cytidine deaminase activity"/>
    <property type="evidence" value="ECO:0007669"/>
    <property type="project" value="UniProtKB-UniRule"/>
</dbReference>
<evidence type="ECO:0000256" key="4">
    <source>
        <dbReference type="ARBA" id="ARBA00012783"/>
    </source>
</evidence>
<dbReference type="GO" id="GO:0072527">
    <property type="term" value="P:pyrimidine-containing compound metabolic process"/>
    <property type="evidence" value="ECO:0007669"/>
    <property type="project" value="UniProtKB-ARBA"/>
</dbReference>
<gene>
    <name evidence="14" type="primary">cdd_0</name>
    <name evidence="15" type="synonym">cdd_1</name>
    <name evidence="15" type="ORF">CM83_42326</name>
    <name evidence="14" type="ORF">CM83_42327</name>
    <name evidence="17" type="ORF">g.53968</name>
    <name evidence="18" type="ORF">g.53969</name>
</gene>
<evidence type="ECO:0000256" key="5">
    <source>
        <dbReference type="ARBA" id="ARBA00022723"/>
    </source>
</evidence>
<dbReference type="GO" id="GO:0055086">
    <property type="term" value="P:nucleobase-containing small molecule metabolic process"/>
    <property type="evidence" value="ECO:0007669"/>
    <property type="project" value="UniProtKB-ARBA"/>
</dbReference>
<comment type="similarity">
    <text evidence="3 12">Belongs to the cytidine and deoxycytidylate deaminase family.</text>
</comment>
<dbReference type="EMBL" id="GDHC01009673">
    <property type="protein sequence ID" value="JAQ08956.1"/>
    <property type="molecule type" value="Transcribed_RNA"/>
</dbReference>
<dbReference type="EMBL" id="GBRD01016418">
    <property type="protein sequence ID" value="JAG49408.1"/>
    <property type="molecule type" value="Transcribed_RNA"/>
</dbReference>
<evidence type="ECO:0000256" key="12">
    <source>
        <dbReference type="RuleBase" id="RU364006"/>
    </source>
</evidence>
<dbReference type="InterPro" id="IPR006262">
    <property type="entry name" value="Cyt_deam_tetra"/>
</dbReference>
<evidence type="ECO:0000256" key="9">
    <source>
        <dbReference type="ARBA" id="ARBA00049558"/>
    </source>
</evidence>
<reference evidence="16" key="3">
    <citation type="submission" date="2014-09" db="EMBL/GenBank/DDBJ databases">
        <authorList>
            <person name="Magalhaes I.L.F."/>
            <person name="Oliveira U."/>
            <person name="Santos F.R."/>
            <person name="Vidigal T.H.D.A."/>
            <person name="Brescovit A.D."/>
            <person name="Santos A.J."/>
        </authorList>
    </citation>
    <scope>NUCLEOTIDE SEQUENCE</scope>
</reference>
<comment type="catalytic activity">
    <reaction evidence="12">
        <text>2'-deoxycytidine + H2O + H(+) = 2'-deoxyuridine + NH4(+)</text>
        <dbReference type="Rhea" id="RHEA:13433"/>
        <dbReference type="ChEBI" id="CHEBI:15377"/>
        <dbReference type="ChEBI" id="CHEBI:15378"/>
        <dbReference type="ChEBI" id="CHEBI:15698"/>
        <dbReference type="ChEBI" id="CHEBI:16450"/>
        <dbReference type="ChEBI" id="CHEBI:28938"/>
        <dbReference type="EC" id="3.5.4.5"/>
    </reaction>
</comment>
<comment type="cofactor">
    <cofactor evidence="1 11 12">
        <name>Zn(2+)</name>
        <dbReference type="ChEBI" id="CHEBI:29105"/>
    </cofactor>
</comment>
<feature type="domain" description="CMP/dCMP-type deaminase" evidence="13">
    <location>
        <begin position="16"/>
        <end position="148"/>
    </location>
</feature>
<sequence>MSSQPGKLMTLDKTDAKVQNLIKVATAARELAYVPYSKFKVGCALLTDKGNIYTGCNVENASFGLAICAERTAITKAVSEGDRHFVSLAVVSEMTGPCQSVAPCGACRQFIHEFGVKNDILIYCYNISTNEVLEITSPELLPWGFRLIE</sequence>
<dbReference type="InterPro" id="IPR016192">
    <property type="entry name" value="APOBEC/CMP_deaminase_Zn-bd"/>
</dbReference>
<comment type="catalytic activity">
    <reaction evidence="9 12">
        <text>cytidine + H2O + H(+) = uridine + NH4(+)</text>
        <dbReference type="Rhea" id="RHEA:16069"/>
        <dbReference type="ChEBI" id="CHEBI:15377"/>
        <dbReference type="ChEBI" id="CHEBI:15378"/>
        <dbReference type="ChEBI" id="CHEBI:16704"/>
        <dbReference type="ChEBI" id="CHEBI:17562"/>
        <dbReference type="ChEBI" id="CHEBI:28938"/>
        <dbReference type="EC" id="3.5.4.5"/>
    </reaction>
</comment>
<evidence type="ECO:0000256" key="2">
    <source>
        <dbReference type="ARBA" id="ARBA00003949"/>
    </source>
</evidence>
<evidence type="ECO:0000256" key="8">
    <source>
        <dbReference type="ARBA" id="ARBA00032005"/>
    </source>
</evidence>
<evidence type="ECO:0000313" key="14">
    <source>
        <dbReference type="EMBL" id="JAG13239.1"/>
    </source>
</evidence>
<evidence type="ECO:0000256" key="10">
    <source>
        <dbReference type="PIRSR" id="PIRSR606262-1"/>
    </source>
</evidence>
<proteinExistence type="inferred from homology"/>
<evidence type="ECO:0000313" key="17">
    <source>
        <dbReference type="EMBL" id="JAQ00339.1"/>
    </source>
</evidence>
<evidence type="ECO:0000256" key="11">
    <source>
        <dbReference type="PIRSR" id="PIRSR606262-3"/>
    </source>
</evidence>
<dbReference type="GO" id="GO:0042802">
    <property type="term" value="F:identical protein binding"/>
    <property type="evidence" value="ECO:0007669"/>
    <property type="project" value="UniProtKB-ARBA"/>
</dbReference>